<accession>G2ZZ20</accession>
<gene>
    <name evidence="1" type="ORF">RALSY_10067</name>
</gene>
<reference evidence="1" key="1">
    <citation type="journal article" date="2011" name="PLoS ONE">
        <title>Ralstonia syzygii, the Blood Disease Bacterium and some Asian R. solanacearum strains form a single genomic species despite divergent lifestyles.</title>
        <authorList>
            <person name="Remenant B."/>
            <person name="de Cambiaire J.C."/>
            <person name="Cellier G."/>
            <person name="Jacobs J.M."/>
            <person name="Mangenot S."/>
            <person name="Barbe V."/>
            <person name="Lajus A."/>
            <person name="Vallenet D."/>
            <person name="Medigue C."/>
            <person name="Fegan M."/>
            <person name="Allen C."/>
            <person name="Prior P."/>
        </authorList>
    </citation>
    <scope>NUCLEOTIDE SEQUENCE</scope>
    <source>
        <strain evidence="1">R24</strain>
    </source>
</reference>
<keyword evidence="1" id="KW-0413">Isomerase</keyword>
<dbReference type="PANTHER" id="PTHR48228">
    <property type="entry name" value="SUCCINYL-COA--D-CITRAMALATE COA-TRANSFERASE"/>
    <property type="match status" value="1"/>
</dbReference>
<dbReference type="PANTHER" id="PTHR48228:SF5">
    <property type="entry name" value="ALPHA-METHYLACYL-COA RACEMASE"/>
    <property type="match status" value="1"/>
</dbReference>
<dbReference type="EC" id="5.1.99.4" evidence="1"/>
<dbReference type="Pfam" id="PF02515">
    <property type="entry name" value="CoA_transf_3"/>
    <property type="match status" value="1"/>
</dbReference>
<dbReference type="InterPro" id="IPR003673">
    <property type="entry name" value="CoA-Trfase_fam_III"/>
</dbReference>
<dbReference type="Gene3D" id="3.30.1540.10">
    <property type="entry name" value="formyl-coa transferase, domain 3"/>
    <property type="match status" value="1"/>
</dbReference>
<protein>
    <submittedName>
        <fullName evidence="1">Putative alpha-methylacyl-CoA racemase</fullName>
        <ecNumber evidence="1">5.1.99.4</ecNumber>
    </submittedName>
</protein>
<dbReference type="InterPro" id="IPR050509">
    <property type="entry name" value="CoA-transferase_III"/>
</dbReference>
<dbReference type="InterPro" id="IPR044855">
    <property type="entry name" value="CoA-Trfase_III_dom3_sf"/>
</dbReference>
<name>G2ZZ20_9RALS</name>
<dbReference type="GO" id="GO:0008111">
    <property type="term" value="F:alpha-methylacyl-CoA racemase activity"/>
    <property type="evidence" value="ECO:0007669"/>
    <property type="project" value="UniProtKB-EC"/>
</dbReference>
<dbReference type="EMBL" id="FR854086">
    <property type="protein sequence ID" value="CCA84109.1"/>
    <property type="molecule type" value="Genomic_DNA"/>
</dbReference>
<sequence length="368" mass="39884">MTSTAPDTAPHRPLAGVRVLDLTRLLPGPAATRHLADLGAEVIKIEDPGPGDYARDMLRTPDDRAADRPSLFFRSLNRGKTEQRLDLKRTDDREALIEHVRHADVLIESFRPGVMARLGLGWETLRAANPALVMCSISGYGQDGPLAQAAGHDINYVGYAGMLDQLIGDDSTPIVPNVQIGDLLGGALTAVVGILAALVDARATGHGRHIDVSMTDAVFTHNLMAFFAVGAHGRASRAGADLLNGGVPCYGVYRTADDRLMAVGALELKFWQALCAVIGKPEWKDRHWSRGQRIGGEAARAMRDELAALFRTATQAEWTTRFAGADCCVTPVLRMEEAMRHPLFAERGSVLREDGEPAQLALPLRFRD</sequence>
<evidence type="ECO:0000313" key="1">
    <source>
        <dbReference type="EMBL" id="CCA84109.1"/>
    </source>
</evidence>
<organism evidence="1">
    <name type="scientific">Ralstonia syzygii R24</name>
    <dbReference type="NCBI Taxonomy" id="907261"/>
    <lineage>
        <taxon>Bacteria</taxon>
        <taxon>Pseudomonadati</taxon>
        <taxon>Pseudomonadota</taxon>
        <taxon>Betaproteobacteria</taxon>
        <taxon>Burkholderiales</taxon>
        <taxon>Burkholderiaceae</taxon>
        <taxon>Ralstonia</taxon>
        <taxon>Ralstonia solanacearum species complex</taxon>
    </lineage>
</organism>
<reference evidence="1" key="2">
    <citation type="submission" date="2011-04" db="EMBL/GenBank/DDBJ databases">
        <authorList>
            <person name="Genoscope - CEA"/>
        </authorList>
    </citation>
    <scope>NUCLEOTIDE SEQUENCE</scope>
    <source>
        <strain evidence="1">R24</strain>
    </source>
</reference>
<dbReference type="AlphaFoldDB" id="G2ZZ20"/>
<proteinExistence type="predicted"/>
<dbReference type="RefSeq" id="WP_197334870.1">
    <property type="nucleotide sequence ID" value="NZ_CP115944.1"/>
</dbReference>
<dbReference type="InterPro" id="IPR023606">
    <property type="entry name" value="CoA-Trfase_III_dom_1_sf"/>
</dbReference>
<dbReference type="SUPFAM" id="SSF89796">
    <property type="entry name" value="CoA-transferase family III (CaiB/BaiF)"/>
    <property type="match status" value="1"/>
</dbReference>
<dbReference type="Gene3D" id="3.40.50.10540">
    <property type="entry name" value="Crotonobetainyl-coa:carnitine coa-transferase, domain 1"/>
    <property type="match status" value="1"/>
</dbReference>